<protein>
    <recommendedName>
        <fullName evidence="11">DSCAM/DSCAML C-terminal domain-containing protein</fullName>
    </recommendedName>
</protein>
<evidence type="ECO:0000313" key="13">
    <source>
        <dbReference type="Proteomes" id="UP001153636"/>
    </source>
</evidence>
<dbReference type="SUPFAM" id="SSF49265">
    <property type="entry name" value="Fibronectin type III"/>
    <property type="match status" value="1"/>
</dbReference>
<proteinExistence type="predicted"/>
<evidence type="ECO:0000313" key="12">
    <source>
        <dbReference type="EMBL" id="CAH1111487.1"/>
    </source>
</evidence>
<evidence type="ECO:0000256" key="3">
    <source>
        <dbReference type="ARBA" id="ARBA00022729"/>
    </source>
</evidence>
<feature type="region of interest" description="Disordered" evidence="9">
    <location>
        <begin position="263"/>
        <end position="284"/>
    </location>
</feature>
<feature type="domain" description="DSCAM/DSCAML C-terminal" evidence="11">
    <location>
        <begin position="11"/>
        <end position="64"/>
    </location>
</feature>
<keyword evidence="8" id="KW-0393">Immunoglobulin domain</keyword>
<comment type="subcellular location">
    <subcellularLocation>
        <location evidence="1">Membrane</location>
        <topology evidence="1">Single-pass membrane protein</topology>
    </subcellularLocation>
</comment>
<feature type="region of interest" description="Disordered" evidence="9">
    <location>
        <begin position="307"/>
        <end position="328"/>
    </location>
</feature>
<feature type="compositionally biased region" description="Low complexity" evidence="9">
    <location>
        <begin position="265"/>
        <end position="275"/>
    </location>
</feature>
<accession>A0A9P0GJG8</accession>
<dbReference type="OrthoDB" id="152385at2759"/>
<dbReference type="Pfam" id="PF25059">
    <property type="entry name" value="FN3_DSCAM-DSCAML_C"/>
    <property type="match status" value="1"/>
</dbReference>
<feature type="compositionally biased region" description="Basic and acidic residues" evidence="9">
    <location>
        <begin position="315"/>
        <end position="327"/>
    </location>
</feature>
<keyword evidence="7" id="KW-1015">Disulfide bond</keyword>
<keyword evidence="6 10" id="KW-0472">Membrane</keyword>
<name>A0A9P0GJG8_9CUCU</name>
<evidence type="ECO:0000256" key="6">
    <source>
        <dbReference type="ARBA" id="ARBA00023136"/>
    </source>
</evidence>
<dbReference type="AlphaFoldDB" id="A0A9P0GJG8"/>
<evidence type="ECO:0000256" key="4">
    <source>
        <dbReference type="ARBA" id="ARBA00022889"/>
    </source>
</evidence>
<evidence type="ECO:0000256" key="2">
    <source>
        <dbReference type="ARBA" id="ARBA00022692"/>
    </source>
</evidence>
<evidence type="ECO:0000256" key="10">
    <source>
        <dbReference type="SAM" id="Phobius"/>
    </source>
</evidence>
<keyword evidence="2 10" id="KW-0812">Transmembrane</keyword>
<evidence type="ECO:0000256" key="7">
    <source>
        <dbReference type="ARBA" id="ARBA00023157"/>
    </source>
</evidence>
<evidence type="ECO:0000256" key="1">
    <source>
        <dbReference type="ARBA" id="ARBA00004167"/>
    </source>
</evidence>
<dbReference type="InterPro" id="IPR036116">
    <property type="entry name" value="FN3_sf"/>
</dbReference>
<gene>
    <name evidence="12" type="ORF">PSYICH_LOCUS12626</name>
</gene>
<feature type="transmembrane region" description="Helical" evidence="10">
    <location>
        <begin position="82"/>
        <end position="103"/>
    </location>
</feature>
<evidence type="ECO:0000256" key="9">
    <source>
        <dbReference type="SAM" id="MobiDB-lite"/>
    </source>
</evidence>
<sequence length="367" mass="41273">MFYNFSYFNFLVSNALKPQRKTSITGLTPATQYTVKLEAHNVAGFSTEEFHFMTLTKDGDVPPPDLMKQGNEDSPFYSDLKVLIPLIVLFIAIIVSVAGALLCMKRRYITGQNESAKEQLDNQQNAEAQRERYYATIHKVALQAGEKIPETSEDISPYATFQLSEPSTLPQNTMLHSFMYHEHPMTEGCASPPPVTSVQRNSPYYNIQKFQSTKGHGRRRANRKTDVDSDDSESDQDQLTSSRTESSNHLDMKHKHNFLYHGAQSSTSSDISPMSDQKSLPRRNRNRWLAQGGRSNSQRQMLSHLSVAETPFTERPADQTTPDRPELSEAECDIDTLKKLKLGLRSSLWSRPATGGSGQPTDYSIAV</sequence>
<dbReference type="InterPro" id="IPR003961">
    <property type="entry name" value="FN3_dom"/>
</dbReference>
<evidence type="ECO:0000259" key="11">
    <source>
        <dbReference type="Pfam" id="PF25059"/>
    </source>
</evidence>
<evidence type="ECO:0000256" key="8">
    <source>
        <dbReference type="ARBA" id="ARBA00023319"/>
    </source>
</evidence>
<dbReference type="Proteomes" id="UP001153636">
    <property type="component" value="Chromosome 6"/>
</dbReference>
<feature type="region of interest" description="Disordered" evidence="9">
    <location>
        <begin position="209"/>
        <end position="249"/>
    </location>
</feature>
<evidence type="ECO:0000256" key="5">
    <source>
        <dbReference type="ARBA" id="ARBA00022989"/>
    </source>
</evidence>
<organism evidence="12 13">
    <name type="scientific">Psylliodes chrysocephalus</name>
    <dbReference type="NCBI Taxonomy" id="3402493"/>
    <lineage>
        <taxon>Eukaryota</taxon>
        <taxon>Metazoa</taxon>
        <taxon>Ecdysozoa</taxon>
        <taxon>Arthropoda</taxon>
        <taxon>Hexapoda</taxon>
        <taxon>Insecta</taxon>
        <taxon>Pterygota</taxon>
        <taxon>Neoptera</taxon>
        <taxon>Endopterygota</taxon>
        <taxon>Coleoptera</taxon>
        <taxon>Polyphaga</taxon>
        <taxon>Cucujiformia</taxon>
        <taxon>Chrysomeloidea</taxon>
        <taxon>Chrysomelidae</taxon>
        <taxon>Galerucinae</taxon>
        <taxon>Alticini</taxon>
        <taxon>Psylliodes</taxon>
    </lineage>
</organism>
<dbReference type="GO" id="GO:0007155">
    <property type="term" value="P:cell adhesion"/>
    <property type="evidence" value="ECO:0007669"/>
    <property type="project" value="UniProtKB-KW"/>
</dbReference>
<keyword evidence="13" id="KW-1185">Reference proteome</keyword>
<reference evidence="12" key="1">
    <citation type="submission" date="2022-01" db="EMBL/GenBank/DDBJ databases">
        <authorList>
            <person name="King R."/>
        </authorList>
    </citation>
    <scope>NUCLEOTIDE SEQUENCE</scope>
</reference>
<keyword evidence="3" id="KW-0732">Signal</keyword>
<keyword evidence="5 10" id="KW-1133">Transmembrane helix</keyword>
<dbReference type="InterPro" id="IPR056754">
    <property type="entry name" value="DSCAM/DSCAML_C"/>
</dbReference>
<dbReference type="EMBL" id="OV651818">
    <property type="protein sequence ID" value="CAH1111487.1"/>
    <property type="molecule type" value="Genomic_DNA"/>
</dbReference>
<keyword evidence="4" id="KW-0130">Cell adhesion</keyword>
<dbReference type="CDD" id="cd00063">
    <property type="entry name" value="FN3"/>
    <property type="match status" value="1"/>
</dbReference>
<dbReference type="GO" id="GO:0016020">
    <property type="term" value="C:membrane"/>
    <property type="evidence" value="ECO:0007669"/>
    <property type="project" value="UniProtKB-SubCell"/>
</dbReference>